<evidence type="ECO:0000259" key="15">
    <source>
        <dbReference type="Pfam" id="PF00593"/>
    </source>
</evidence>
<dbReference type="SUPFAM" id="SSF56935">
    <property type="entry name" value="Porins"/>
    <property type="match status" value="1"/>
</dbReference>
<keyword evidence="3 12" id="KW-0813">Transport</keyword>
<name>A0ABU9C1A0_9BURK</name>
<keyword evidence="4 12" id="KW-1134">Transmembrane beta strand</keyword>
<proteinExistence type="inferred from homology"/>
<evidence type="ECO:0000256" key="8">
    <source>
        <dbReference type="ARBA" id="ARBA00023077"/>
    </source>
</evidence>
<evidence type="ECO:0000256" key="2">
    <source>
        <dbReference type="ARBA" id="ARBA00009810"/>
    </source>
</evidence>
<dbReference type="InterPro" id="IPR037066">
    <property type="entry name" value="Plug_dom_sf"/>
</dbReference>
<accession>A0ABU9C1A0</accession>
<evidence type="ECO:0000256" key="12">
    <source>
        <dbReference type="PROSITE-ProRule" id="PRU01360"/>
    </source>
</evidence>
<evidence type="ECO:0000256" key="3">
    <source>
        <dbReference type="ARBA" id="ARBA00022448"/>
    </source>
</evidence>
<dbReference type="Gene3D" id="2.40.170.20">
    <property type="entry name" value="TonB-dependent receptor, beta-barrel domain"/>
    <property type="match status" value="1"/>
</dbReference>
<evidence type="ECO:0000256" key="6">
    <source>
        <dbReference type="ARBA" id="ARBA00022729"/>
    </source>
</evidence>
<dbReference type="PANTHER" id="PTHR30069:SF53">
    <property type="entry name" value="COLICIN I RECEPTOR-RELATED"/>
    <property type="match status" value="1"/>
</dbReference>
<dbReference type="Pfam" id="PF00593">
    <property type="entry name" value="TonB_dep_Rec_b-barrel"/>
    <property type="match status" value="1"/>
</dbReference>
<evidence type="ECO:0000313" key="18">
    <source>
        <dbReference type="Proteomes" id="UP001379945"/>
    </source>
</evidence>
<evidence type="ECO:0000256" key="14">
    <source>
        <dbReference type="SAM" id="SignalP"/>
    </source>
</evidence>
<dbReference type="InterPro" id="IPR039426">
    <property type="entry name" value="TonB-dep_rcpt-like"/>
</dbReference>
<evidence type="ECO:0000256" key="4">
    <source>
        <dbReference type="ARBA" id="ARBA00022452"/>
    </source>
</evidence>
<keyword evidence="7" id="KW-0406">Ion transport</keyword>
<dbReference type="InterPro" id="IPR000531">
    <property type="entry name" value="Beta-barrel_TonB"/>
</dbReference>
<dbReference type="EMBL" id="JBBUTI010000003">
    <property type="protein sequence ID" value="MEK8045624.1"/>
    <property type="molecule type" value="Genomic_DNA"/>
</dbReference>
<gene>
    <name evidence="17" type="ORF">AACH00_04610</name>
</gene>
<reference evidence="17 18" key="1">
    <citation type="submission" date="2024-04" db="EMBL/GenBank/DDBJ databases">
        <title>Novel species of the genus Ideonella isolated from streams.</title>
        <authorList>
            <person name="Lu H."/>
        </authorList>
    </citation>
    <scope>NUCLEOTIDE SEQUENCE [LARGE SCALE GENOMIC DNA]</scope>
    <source>
        <strain evidence="17 18">LYT19W</strain>
    </source>
</reference>
<comment type="caution">
    <text evidence="17">The sequence shown here is derived from an EMBL/GenBank/DDBJ whole genome shotgun (WGS) entry which is preliminary data.</text>
</comment>
<dbReference type="Proteomes" id="UP001379945">
    <property type="component" value="Unassembled WGS sequence"/>
</dbReference>
<evidence type="ECO:0000256" key="9">
    <source>
        <dbReference type="ARBA" id="ARBA00023136"/>
    </source>
</evidence>
<keyword evidence="6 14" id="KW-0732">Signal</keyword>
<dbReference type="RefSeq" id="WP_341397910.1">
    <property type="nucleotide sequence ID" value="NZ_JBBUTI010000003.1"/>
</dbReference>
<keyword evidence="8 13" id="KW-0798">TonB box</keyword>
<keyword evidence="5 12" id="KW-0812">Transmembrane</keyword>
<keyword evidence="9 12" id="KW-0472">Membrane</keyword>
<keyword evidence="11 12" id="KW-0998">Cell outer membrane</keyword>
<evidence type="ECO:0000256" key="7">
    <source>
        <dbReference type="ARBA" id="ARBA00023065"/>
    </source>
</evidence>
<dbReference type="PROSITE" id="PS52016">
    <property type="entry name" value="TONB_DEPENDENT_REC_3"/>
    <property type="match status" value="1"/>
</dbReference>
<organism evidence="17 18">
    <name type="scientific">Ideonella margarita</name>
    <dbReference type="NCBI Taxonomy" id="2984191"/>
    <lineage>
        <taxon>Bacteria</taxon>
        <taxon>Pseudomonadati</taxon>
        <taxon>Pseudomonadota</taxon>
        <taxon>Betaproteobacteria</taxon>
        <taxon>Burkholderiales</taxon>
        <taxon>Sphaerotilaceae</taxon>
        <taxon>Ideonella</taxon>
    </lineage>
</organism>
<evidence type="ECO:0000256" key="13">
    <source>
        <dbReference type="RuleBase" id="RU003357"/>
    </source>
</evidence>
<dbReference type="InterPro" id="IPR012910">
    <property type="entry name" value="Plug_dom"/>
</dbReference>
<comment type="similarity">
    <text evidence="2 12 13">Belongs to the TonB-dependent receptor family.</text>
</comment>
<dbReference type="CDD" id="cd01347">
    <property type="entry name" value="ligand_gated_channel"/>
    <property type="match status" value="1"/>
</dbReference>
<feature type="domain" description="TonB-dependent receptor plug" evidence="16">
    <location>
        <begin position="73"/>
        <end position="185"/>
    </location>
</feature>
<evidence type="ECO:0000313" key="17">
    <source>
        <dbReference type="EMBL" id="MEK8045624.1"/>
    </source>
</evidence>
<feature type="chain" id="PRO_5047378053" evidence="14">
    <location>
        <begin position="41"/>
        <end position="792"/>
    </location>
</feature>
<evidence type="ECO:0000256" key="11">
    <source>
        <dbReference type="ARBA" id="ARBA00023237"/>
    </source>
</evidence>
<evidence type="ECO:0000256" key="10">
    <source>
        <dbReference type="ARBA" id="ARBA00023170"/>
    </source>
</evidence>
<dbReference type="Pfam" id="PF07715">
    <property type="entry name" value="Plug"/>
    <property type="match status" value="1"/>
</dbReference>
<comment type="subcellular location">
    <subcellularLocation>
        <location evidence="1 12">Cell outer membrane</location>
        <topology evidence="1 12">Multi-pass membrane protein</topology>
    </subcellularLocation>
</comment>
<feature type="domain" description="TonB-dependent receptor-like beta-barrel" evidence="15">
    <location>
        <begin position="330"/>
        <end position="768"/>
    </location>
</feature>
<evidence type="ECO:0000259" key="16">
    <source>
        <dbReference type="Pfam" id="PF07715"/>
    </source>
</evidence>
<sequence length="792" mass="85657">MTTSVCVRSLRVSAVSARSAFPLTAIALALLAAPWQRAHAEEAPTALDAPAPSRQSGVVVITGSQPSSLPTRIPTTIEGVSAAQIAQTINATDAEDALKYLPSLLVRKRYVGDYNHAVLSTRASGTGNSARSLVYADGVLLSNLLGNGANFTPRWGLVTPEEIDRVDVLYGPFSAAYPGNAVGAVVDYVTRSPKAFEAHAKLSYSSQPNDLYGQKRTYHAGQASASLGGREGDFGWFVSANRTDSVGQPLVFSNKLLSAGAALKGGETVVSGAVAGQNPRNADWWLIGSATQYDTVQDQVKAKLTWDITPTLRANYLVGLWQNTSDGSSQSWLRDSAGAVVNNTYGGDITQAVNINGKRYALAASDFSQTHEDLSHVMHALSLKSRTRGVFDWEVAASVYDYDTDRARALAPTSKAAANAGRITDQAGTGWRTLSAKGTWRPEGEQGAHVVDGGFGQDTYQLRTRVDTTADWRHGDPAAFASLFAGNTGTRSAWAQDTWRFAPDWAAVIGLRAEQWRAWGGVTQATTGQIDHPERSKTSVSPKLALSRALSDEWVLKASTGRAVRFPTVSELYQGGVNTLGQAINNNPDLRPERGWTSELTAEWTGALGNLRSTLFHEDTRDALYSQLNPATNANTVQNINHVRTTGLEFSAGSDKLVRDLTLQASLTFADSIIVANDGYQITPGDTVGKWQPRVPRWRATVVATWQMTPALATTLGVRYSGRQYSSLDNLDTNAFAYTGASSYLTGDVRVRWQASRQWSAAFGIDNLNNQQYWNFHPYPQRSYSAELKFDL</sequence>
<keyword evidence="10 17" id="KW-0675">Receptor</keyword>
<protein>
    <submittedName>
        <fullName evidence="17">TonB-dependent receptor</fullName>
    </submittedName>
</protein>
<feature type="signal peptide" evidence="14">
    <location>
        <begin position="1"/>
        <end position="40"/>
    </location>
</feature>
<evidence type="ECO:0000256" key="1">
    <source>
        <dbReference type="ARBA" id="ARBA00004571"/>
    </source>
</evidence>
<dbReference type="InterPro" id="IPR036942">
    <property type="entry name" value="Beta-barrel_TonB_sf"/>
</dbReference>
<dbReference type="PANTHER" id="PTHR30069">
    <property type="entry name" value="TONB-DEPENDENT OUTER MEMBRANE RECEPTOR"/>
    <property type="match status" value="1"/>
</dbReference>
<dbReference type="Gene3D" id="2.170.130.10">
    <property type="entry name" value="TonB-dependent receptor, plug domain"/>
    <property type="match status" value="1"/>
</dbReference>
<keyword evidence="18" id="KW-1185">Reference proteome</keyword>
<evidence type="ECO:0000256" key="5">
    <source>
        <dbReference type="ARBA" id="ARBA00022692"/>
    </source>
</evidence>